<evidence type="ECO:0000256" key="1">
    <source>
        <dbReference type="SAM" id="MobiDB-lite"/>
    </source>
</evidence>
<feature type="domain" description="SPOR" evidence="2">
    <location>
        <begin position="58"/>
        <end position="137"/>
    </location>
</feature>
<dbReference type="GO" id="GO:0042834">
    <property type="term" value="F:peptidoglycan binding"/>
    <property type="evidence" value="ECO:0007669"/>
    <property type="project" value="InterPro"/>
</dbReference>
<evidence type="ECO:0000313" key="3">
    <source>
        <dbReference type="EMBL" id="OGI45592.1"/>
    </source>
</evidence>
<proteinExistence type="predicted"/>
<dbReference type="PROSITE" id="PS51724">
    <property type="entry name" value="SPOR"/>
    <property type="match status" value="1"/>
</dbReference>
<organism evidence="3 4">
    <name type="scientific">Candidatus Muproteobacteria bacterium RIFCSPHIGHO2_01_FULL_65_16</name>
    <dbReference type="NCBI Taxonomy" id="1817764"/>
    <lineage>
        <taxon>Bacteria</taxon>
        <taxon>Pseudomonadati</taxon>
        <taxon>Pseudomonadota</taxon>
        <taxon>Candidatus Muproteobacteria</taxon>
    </lineage>
</organism>
<evidence type="ECO:0000259" key="2">
    <source>
        <dbReference type="PROSITE" id="PS51724"/>
    </source>
</evidence>
<gene>
    <name evidence="3" type="ORF">A2637_02910</name>
</gene>
<name>A0A1F6TKF2_9PROT</name>
<comment type="caution">
    <text evidence="3">The sequence shown here is derived from an EMBL/GenBank/DDBJ whole genome shotgun (WGS) entry which is preliminary data.</text>
</comment>
<dbReference type="InterPro" id="IPR007730">
    <property type="entry name" value="SPOR-like_dom"/>
</dbReference>
<dbReference type="EMBL" id="MFSY01000070">
    <property type="protein sequence ID" value="OGI45592.1"/>
    <property type="molecule type" value="Genomic_DNA"/>
</dbReference>
<sequence length="233" mass="25687">MKWFFAALVLANIGLWMWAQWYKNADMDESLAPRPPIAADRMRLLSEPGVRPRPRPPRPPAAALCHRIGPFAAAQSAGVASARLAESQIGSDLREERRELVSGYRVFLPPFPSKAAAERRRKELTNLGFKDHALIQEDKMRNAISLGLFSVEANARAHVKRLVAKGVKAKLEPTYKASTSYWLEIKPGDFAPEKLRQQNWGQAGIEVRETACPAPPLPDAPPAPADKADAPAP</sequence>
<dbReference type="InterPro" id="IPR036680">
    <property type="entry name" value="SPOR-like_sf"/>
</dbReference>
<feature type="compositionally biased region" description="Pro residues" evidence="1">
    <location>
        <begin position="213"/>
        <end position="224"/>
    </location>
</feature>
<dbReference type="Proteomes" id="UP000179360">
    <property type="component" value="Unassembled WGS sequence"/>
</dbReference>
<protein>
    <recommendedName>
        <fullName evidence="2">SPOR domain-containing protein</fullName>
    </recommendedName>
</protein>
<accession>A0A1F6TKF2</accession>
<evidence type="ECO:0000313" key="4">
    <source>
        <dbReference type="Proteomes" id="UP000179360"/>
    </source>
</evidence>
<dbReference type="Gene3D" id="3.30.70.1070">
    <property type="entry name" value="Sporulation related repeat"/>
    <property type="match status" value="1"/>
</dbReference>
<feature type="region of interest" description="Disordered" evidence="1">
    <location>
        <begin position="201"/>
        <end position="233"/>
    </location>
</feature>
<dbReference type="SUPFAM" id="SSF110997">
    <property type="entry name" value="Sporulation related repeat"/>
    <property type="match status" value="1"/>
</dbReference>
<reference evidence="3 4" key="1">
    <citation type="journal article" date="2016" name="Nat. Commun.">
        <title>Thousands of microbial genomes shed light on interconnected biogeochemical processes in an aquifer system.</title>
        <authorList>
            <person name="Anantharaman K."/>
            <person name="Brown C.T."/>
            <person name="Hug L.A."/>
            <person name="Sharon I."/>
            <person name="Castelle C.J."/>
            <person name="Probst A.J."/>
            <person name="Thomas B.C."/>
            <person name="Singh A."/>
            <person name="Wilkins M.J."/>
            <person name="Karaoz U."/>
            <person name="Brodie E.L."/>
            <person name="Williams K.H."/>
            <person name="Hubbard S.S."/>
            <person name="Banfield J.F."/>
        </authorList>
    </citation>
    <scope>NUCLEOTIDE SEQUENCE [LARGE SCALE GENOMIC DNA]</scope>
</reference>
<dbReference type="STRING" id="1817764.A2637_02910"/>
<dbReference type="AlphaFoldDB" id="A0A1F6TKF2"/>